<sequence>MHLLQHGKVNKNVEPEHPKSAVYAVGYLAVWRYLIGGRRRDCRWKSALVRAGRNIPENSAFDAGQDVILFDESPSRLPLPVC</sequence>
<gene>
    <name evidence="2" type="ORF">SDC9_207853</name>
</gene>
<keyword evidence="1" id="KW-0472">Membrane</keyword>
<evidence type="ECO:0000256" key="1">
    <source>
        <dbReference type="SAM" id="Phobius"/>
    </source>
</evidence>
<dbReference type="AlphaFoldDB" id="A0A645J8Z2"/>
<accession>A0A645J8Z2</accession>
<keyword evidence="1" id="KW-1133">Transmembrane helix</keyword>
<proteinExistence type="predicted"/>
<feature type="transmembrane region" description="Helical" evidence="1">
    <location>
        <begin position="20"/>
        <end position="35"/>
    </location>
</feature>
<dbReference type="EMBL" id="VSSQ01135003">
    <property type="protein sequence ID" value="MPN60128.1"/>
    <property type="molecule type" value="Genomic_DNA"/>
</dbReference>
<name>A0A645J8Z2_9ZZZZ</name>
<keyword evidence="1" id="KW-0812">Transmembrane</keyword>
<evidence type="ECO:0000313" key="2">
    <source>
        <dbReference type="EMBL" id="MPN60128.1"/>
    </source>
</evidence>
<comment type="caution">
    <text evidence="2">The sequence shown here is derived from an EMBL/GenBank/DDBJ whole genome shotgun (WGS) entry which is preliminary data.</text>
</comment>
<organism evidence="2">
    <name type="scientific">bioreactor metagenome</name>
    <dbReference type="NCBI Taxonomy" id="1076179"/>
    <lineage>
        <taxon>unclassified sequences</taxon>
        <taxon>metagenomes</taxon>
        <taxon>ecological metagenomes</taxon>
    </lineage>
</organism>
<protein>
    <submittedName>
        <fullName evidence="2">Uncharacterized protein</fullName>
    </submittedName>
</protein>
<reference evidence="2" key="1">
    <citation type="submission" date="2019-08" db="EMBL/GenBank/DDBJ databases">
        <authorList>
            <person name="Kucharzyk K."/>
            <person name="Murdoch R.W."/>
            <person name="Higgins S."/>
            <person name="Loffler F."/>
        </authorList>
    </citation>
    <scope>NUCLEOTIDE SEQUENCE</scope>
</reference>